<dbReference type="Proteomes" id="UP001430953">
    <property type="component" value="Unassembled WGS sequence"/>
</dbReference>
<dbReference type="AlphaFoldDB" id="A0AAW2FHA0"/>
<name>A0AAW2FHA0_9HYME</name>
<proteinExistence type="predicted"/>
<dbReference type="EMBL" id="JADYXP020000011">
    <property type="protein sequence ID" value="KAL0114812.1"/>
    <property type="molecule type" value="Genomic_DNA"/>
</dbReference>
<evidence type="ECO:0000313" key="1">
    <source>
        <dbReference type="EMBL" id="KAL0114812.1"/>
    </source>
</evidence>
<keyword evidence="2" id="KW-1185">Reference proteome</keyword>
<reference evidence="1 2" key="1">
    <citation type="submission" date="2023-03" db="EMBL/GenBank/DDBJ databases">
        <title>High recombination rates correlate with genetic variation in Cardiocondyla obscurior ants.</title>
        <authorList>
            <person name="Errbii M."/>
        </authorList>
    </citation>
    <scope>NUCLEOTIDE SEQUENCE [LARGE SCALE GENOMIC DNA]</scope>
    <source>
        <strain evidence="1">Alpha-2009</strain>
        <tissue evidence="1">Whole body</tissue>
    </source>
</reference>
<comment type="caution">
    <text evidence="1">The sequence shown here is derived from an EMBL/GenBank/DDBJ whole genome shotgun (WGS) entry which is preliminary data.</text>
</comment>
<protein>
    <recommendedName>
        <fullName evidence="3">Ribosomal protein S17</fullName>
    </recommendedName>
</protein>
<evidence type="ECO:0000313" key="2">
    <source>
        <dbReference type="Proteomes" id="UP001430953"/>
    </source>
</evidence>
<sequence>MEKIFRAFIKNCRSKNKRDFFVSKCQNIFFYVPPCHKLKSYIIKRFITFRLKINSKNCGTRVKHYRSKTMAMHNLE</sequence>
<gene>
    <name evidence="1" type="ORF">PUN28_011857</name>
</gene>
<organism evidence="1 2">
    <name type="scientific">Cardiocondyla obscurior</name>
    <dbReference type="NCBI Taxonomy" id="286306"/>
    <lineage>
        <taxon>Eukaryota</taxon>
        <taxon>Metazoa</taxon>
        <taxon>Ecdysozoa</taxon>
        <taxon>Arthropoda</taxon>
        <taxon>Hexapoda</taxon>
        <taxon>Insecta</taxon>
        <taxon>Pterygota</taxon>
        <taxon>Neoptera</taxon>
        <taxon>Endopterygota</taxon>
        <taxon>Hymenoptera</taxon>
        <taxon>Apocrita</taxon>
        <taxon>Aculeata</taxon>
        <taxon>Formicoidea</taxon>
        <taxon>Formicidae</taxon>
        <taxon>Myrmicinae</taxon>
        <taxon>Cardiocondyla</taxon>
    </lineage>
</organism>
<evidence type="ECO:0008006" key="3">
    <source>
        <dbReference type="Google" id="ProtNLM"/>
    </source>
</evidence>
<accession>A0AAW2FHA0</accession>